<dbReference type="InterPro" id="IPR035952">
    <property type="entry name" value="Rhomboid-like_sf"/>
</dbReference>
<feature type="transmembrane region" description="Helical" evidence="6">
    <location>
        <begin position="95"/>
        <end position="117"/>
    </location>
</feature>
<reference evidence="9" key="1">
    <citation type="journal article" date="2019" name="Int. J. Syst. Evol. Microbiol.">
        <title>The Global Catalogue of Microorganisms (GCM) 10K type strain sequencing project: providing services to taxonomists for standard genome sequencing and annotation.</title>
        <authorList>
            <consortium name="The Broad Institute Genomics Platform"/>
            <consortium name="The Broad Institute Genome Sequencing Center for Infectious Disease"/>
            <person name="Wu L."/>
            <person name="Ma J."/>
        </authorList>
    </citation>
    <scope>NUCLEOTIDE SEQUENCE [LARGE SCALE GENOMIC DNA]</scope>
    <source>
        <strain evidence="9">JCM 17125</strain>
    </source>
</reference>
<dbReference type="Gene3D" id="1.20.1540.10">
    <property type="entry name" value="Rhomboid-like"/>
    <property type="match status" value="1"/>
</dbReference>
<keyword evidence="2" id="KW-1003">Cell membrane</keyword>
<dbReference type="SUPFAM" id="SSF55729">
    <property type="entry name" value="Acyl-CoA N-acyltransferases (Nat)"/>
    <property type="match status" value="1"/>
</dbReference>
<evidence type="ECO:0000256" key="4">
    <source>
        <dbReference type="ARBA" id="ARBA00022989"/>
    </source>
</evidence>
<comment type="caution">
    <text evidence="8">The sequence shown here is derived from an EMBL/GenBank/DDBJ whole genome shotgun (WGS) entry which is preliminary data.</text>
</comment>
<keyword evidence="3 6" id="KW-0812">Transmembrane</keyword>
<protein>
    <submittedName>
        <fullName evidence="8">DUF2156 domain-containing protein</fullName>
    </submittedName>
</protein>
<evidence type="ECO:0000256" key="5">
    <source>
        <dbReference type="ARBA" id="ARBA00023136"/>
    </source>
</evidence>
<dbReference type="SUPFAM" id="SSF144091">
    <property type="entry name" value="Rhomboid-like"/>
    <property type="match status" value="1"/>
</dbReference>
<dbReference type="Proteomes" id="UP001501468">
    <property type="component" value="Unassembled WGS sequence"/>
</dbReference>
<dbReference type="InterPro" id="IPR024320">
    <property type="entry name" value="LPG_synthase_C"/>
</dbReference>
<dbReference type="PANTHER" id="PTHR34697:SF2">
    <property type="entry name" value="PHOSPHATIDYLGLYCEROL LYSYLTRANSFERASE"/>
    <property type="match status" value="1"/>
</dbReference>
<dbReference type="EMBL" id="BAABDC010000007">
    <property type="protein sequence ID" value="GAA3716088.1"/>
    <property type="molecule type" value="Genomic_DNA"/>
</dbReference>
<evidence type="ECO:0000313" key="8">
    <source>
        <dbReference type="EMBL" id="GAA3716088.1"/>
    </source>
</evidence>
<dbReference type="Pfam" id="PF09924">
    <property type="entry name" value="LPG_synthase_C"/>
    <property type="match status" value="1"/>
</dbReference>
<accession>A0ABP7EB79</accession>
<gene>
    <name evidence="8" type="ORF">GCM10022399_35900</name>
</gene>
<keyword evidence="5 6" id="KW-0472">Membrane</keyword>
<feature type="transmembrane region" description="Helical" evidence="6">
    <location>
        <begin position="162"/>
        <end position="178"/>
    </location>
</feature>
<evidence type="ECO:0000313" key="9">
    <source>
        <dbReference type="Proteomes" id="UP001501468"/>
    </source>
</evidence>
<proteinExistence type="predicted"/>
<feature type="domain" description="Phosphatidylglycerol lysyltransferase C-terminal" evidence="7">
    <location>
        <begin position="365"/>
        <end position="672"/>
    </location>
</feature>
<keyword evidence="4 6" id="KW-1133">Transmembrane helix</keyword>
<sequence length="707" mass="77390">MSRLRTVTRRLPLTSTLVVVVLVLSVWTRTLWSPLLGQPLRDSATYGLPALEEGAWWTVVTGAFFAAQPFQYVPILLGLIVFGGFTEWRLEAWRCAVALVSCHLFAVLGAAALLWLTRDHGYEWTTTLARVRDAGPSAGFLGAAAAASVTLSPPWRGRVRTLLVAYVVLFVIHMGGLADLEHVLGVGFGLLLGPFLIGRKPALTVRHLTRRDFRLLASGFFVVAAVEVLLRPFTTADGPFAVTMTREARAEELANTDVLLGLVQVVLWLWLARSLYKGRRWAWRWAVGLLVVVIVIQVLNLGYMVVVGEQGLLAAGWELFGNGLGLAVCLVGRHAFRNPSVRRARRTTGSLVAPADDDQRSRATRLLQEQGTVNRLAWMTTWPENRWFAPSSVNGYVAYRVHAGVAVGLCDPVASSEEDRFVLLGAFANAVHGQGLVPCLFTVTSEASHHARAQGWHSLQVAEEAWIDLPSLDFVGKAWQDVRTALNQAAKLGIRFRIGPLADMPRGIQMQVKAISSEWVEDKGLPEMGFTLGGVDEALDRNVRVGLAIDEDSTVHGVTSWMPFHGSGGGDPSGWTLDVMRRLPQGFRYSMEFLIASACLTFKEEGCPVVSLSGAPLARTRPSAGDESLDRGTLDTFLDRLGASLEPYYGFRSLHAFKSKFQPRHEPLYLVFPDEAALPRIGLALSRAYLPGAGVRDLVTLARSGRD</sequence>
<dbReference type="InterPro" id="IPR016181">
    <property type="entry name" value="Acyl_CoA_acyltransferase"/>
</dbReference>
<feature type="transmembrane region" description="Helical" evidence="6">
    <location>
        <begin position="253"/>
        <end position="271"/>
    </location>
</feature>
<evidence type="ECO:0000256" key="2">
    <source>
        <dbReference type="ARBA" id="ARBA00022475"/>
    </source>
</evidence>
<feature type="transmembrane region" description="Helical" evidence="6">
    <location>
        <begin position="283"/>
        <end position="306"/>
    </location>
</feature>
<evidence type="ECO:0000256" key="6">
    <source>
        <dbReference type="SAM" id="Phobius"/>
    </source>
</evidence>
<organism evidence="8 9">
    <name type="scientific">Terrabacter ginsenosidimutans</name>
    <dbReference type="NCBI Taxonomy" id="490575"/>
    <lineage>
        <taxon>Bacteria</taxon>
        <taxon>Bacillati</taxon>
        <taxon>Actinomycetota</taxon>
        <taxon>Actinomycetes</taxon>
        <taxon>Micrococcales</taxon>
        <taxon>Intrasporangiaceae</taxon>
        <taxon>Terrabacter</taxon>
    </lineage>
</organism>
<dbReference type="RefSeq" id="WP_344949817.1">
    <property type="nucleotide sequence ID" value="NZ_BAABDC010000007.1"/>
</dbReference>
<feature type="transmembrane region" description="Helical" evidence="6">
    <location>
        <begin position="184"/>
        <end position="203"/>
    </location>
</feature>
<feature type="transmembrane region" description="Helical" evidence="6">
    <location>
        <begin position="215"/>
        <end position="233"/>
    </location>
</feature>
<feature type="transmembrane region" description="Helical" evidence="6">
    <location>
        <begin position="55"/>
        <end position="83"/>
    </location>
</feature>
<name>A0ABP7EB79_9MICO</name>
<evidence type="ECO:0000259" key="7">
    <source>
        <dbReference type="Pfam" id="PF09924"/>
    </source>
</evidence>
<evidence type="ECO:0000256" key="3">
    <source>
        <dbReference type="ARBA" id="ARBA00022692"/>
    </source>
</evidence>
<comment type="subcellular location">
    <subcellularLocation>
        <location evidence="1">Cell membrane</location>
        <topology evidence="1">Multi-pass membrane protein</topology>
    </subcellularLocation>
</comment>
<feature type="transmembrane region" description="Helical" evidence="6">
    <location>
        <begin position="12"/>
        <end position="35"/>
    </location>
</feature>
<feature type="transmembrane region" description="Helical" evidence="6">
    <location>
        <begin position="137"/>
        <end position="155"/>
    </location>
</feature>
<evidence type="ECO:0000256" key="1">
    <source>
        <dbReference type="ARBA" id="ARBA00004651"/>
    </source>
</evidence>
<dbReference type="PANTHER" id="PTHR34697">
    <property type="entry name" value="PHOSPHATIDYLGLYCEROL LYSYLTRANSFERASE"/>
    <property type="match status" value="1"/>
</dbReference>
<dbReference type="InterPro" id="IPR051211">
    <property type="entry name" value="PG_lysyltransferase"/>
</dbReference>
<keyword evidence="9" id="KW-1185">Reference proteome</keyword>